<evidence type="ECO:0000256" key="5">
    <source>
        <dbReference type="ARBA" id="ARBA00022832"/>
    </source>
</evidence>
<dbReference type="EC" id="1.1.1.35" evidence="4"/>
<keyword evidence="9" id="KW-0496">Mitochondrion</keyword>
<dbReference type="InterPro" id="IPR006176">
    <property type="entry name" value="3-OHacyl-CoA_DH_NAD-bd"/>
</dbReference>
<name>A0ABM1ETS0_PRICU</name>
<organism evidence="13 14">
    <name type="scientific">Priapulus caudatus</name>
    <name type="common">Priapulid worm</name>
    <dbReference type="NCBI Taxonomy" id="37621"/>
    <lineage>
        <taxon>Eukaryota</taxon>
        <taxon>Metazoa</taxon>
        <taxon>Ecdysozoa</taxon>
        <taxon>Scalidophora</taxon>
        <taxon>Priapulida</taxon>
        <taxon>Priapulimorpha</taxon>
        <taxon>Priapulimorphida</taxon>
        <taxon>Priapulidae</taxon>
        <taxon>Priapulus</taxon>
    </lineage>
</organism>
<comment type="similarity">
    <text evidence="3">Belongs to the 3-hydroxyacyl-CoA dehydrogenase family.</text>
</comment>
<feature type="domain" description="3-hydroxyacyl-CoA dehydrogenase NAD binding" evidence="12">
    <location>
        <begin position="2"/>
        <end position="171"/>
    </location>
</feature>
<keyword evidence="8" id="KW-0443">Lipid metabolism</keyword>
<keyword evidence="7" id="KW-0520">NAD</keyword>
<dbReference type="InterPro" id="IPR006180">
    <property type="entry name" value="3-OHacyl-CoA_DH_CS"/>
</dbReference>
<comment type="pathway">
    <text evidence="2">Lipid metabolism; fatty acid beta-oxidation.</text>
</comment>
<dbReference type="GeneID" id="106815619"/>
<accession>A0ABM1ETS0</accession>
<feature type="domain" description="3-hydroxyacyl-CoA dehydrogenase C-terminal" evidence="11">
    <location>
        <begin position="173"/>
        <end position="270"/>
    </location>
</feature>
<keyword evidence="5" id="KW-0276">Fatty acid metabolism</keyword>
<dbReference type="PIRSF" id="PIRSF000105">
    <property type="entry name" value="HCDH"/>
    <property type="match status" value="1"/>
</dbReference>
<reference evidence="14" key="1">
    <citation type="submission" date="2025-08" db="UniProtKB">
        <authorList>
            <consortium name="RefSeq"/>
        </authorList>
    </citation>
    <scope>IDENTIFICATION</scope>
</reference>
<dbReference type="RefSeq" id="XP_014675591.1">
    <property type="nucleotide sequence ID" value="XM_014820105.1"/>
</dbReference>
<evidence type="ECO:0000313" key="14">
    <source>
        <dbReference type="RefSeq" id="XP_014675591.1"/>
    </source>
</evidence>
<evidence type="ECO:0000256" key="9">
    <source>
        <dbReference type="ARBA" id="ARBA00023128"/>
    </source>
</evidence>
<dbReference type="PROSITE" id="PS00067">
    <property type="entry name" value="3HCDH"/>
    <property type="match status" value="1"/>
</dbReference>
<dbReference type="SUPFAM" id="SSF51735">
    <property type="entry name" value="NAD(P)-binding Rossmann-fold domains"/>
    <property type="match status" value="1"/>
</dbReference>
<evidence type="ECO:0000256" key="3">
    <source>
        <dbReference type="ARBA" id="ARBA00009463"/>
    </source>
</evidence>
<evidence type="ECO:0000256" key="1">
    <source>
        <dbReference type="ARBA" id="ARBA00004305"/>
    </source>
</evidence>
<protein>
    <recommendedName>
        <fullName evidence="4">3-hydroxyacyl-CoA dehydrogenase</fullName>
        <ecNumber evidence="4">1.1.1.35</ecNumber>
    </recommendedName>
</protein>
<dbReference type="Proteomes" id="UP000695022">
    <property type="component" value="Unplaced"/>
</dbReference>
<dbReference type="InterPro" id="IPR006108">
    <property type="entry name" value="3HC_DH_C"/>
</dbReference>
<evidence type="ECO:0000256" key="4">
    <source>
        <dbReference type="ARBA" id="ARBA00013000"/>
    </source>
</evidence>
<evidence type="ECO:0000313" key="13">
    <source>
        <dbReference type="Proteomes" id="UP000695022"/>
    </source>
</evidence>
<dbReference type="Gene3D" id="1.10.1040.10">
    <property type="entry name" value="N-(1-d-carboxylethyl)-l-norvaline Dehydrogenase, domain 2"/>
    <property type="match status" value="1"/>
</dbReference>
<gene>
    <name evidence="14" type="primary">LOC106815619</name>
</gene>
<evidence type="ECO:0000256" key="2">
    <source>
        <dbReference type="ARBA" id="ARBA00005005"/>
    </source>
</evidence>
<evidence type="ECO:0000256" key="7">
    <source>
        <dbReference type="ARBA" id="ARBA00023027"/>
    </source>
</evidence>
<dbReference type="InterPro" id="IPR036291">
    <property type="entry name" value="NAD(P)-bd_dom_sf"/>
</dbReference>
<comment type="catalytic activity">
    <reaction evidence="10">
        <text>a (3S)-3-hydroxyacyl-CoA + NAD(+) = a 3-oxoacyl-CoA + NADH + H(+)</text>
        <dbReference type="Rhea" id="RHEA:22432"/>
        <dbReference type="ChEBI" id="CHEBI:15378"/>
        <dbReference type="ChEBI" id="CHEBI:57318"/>
        <dbReference type="ChEBI" id="CHEBI:57540"/>
        <dbReference type="ChEBI" id="CHEBI:57945"/>
        <dbReference type="ChEBI" id="CHEBI:90726"/>
        <dbReference type="EC" id="1.1.1.35"/>
    </reaction>
</comment>
<dbReference type="InterPro" id="IPR008927">
    <property type="entry name" value="6-PGluconate_DH-like_C_sf"/>
</dbReference>
<evidence type="ECO:0000256" key="8">
    <source>
        <dbReference type="ARBA" id="ARBA00023098"/>
    </source>
</evidence>
<dbReference type="InterPro" id="IPR022694">
    <property type="entry name" value="3-OHacyl-CoA_DH"/>
</dbReference>
<keyword evidence="13" id="KW-1185">Reference proteome</keyword>
<evidence type="ECO:0000259" key="11">
    <source>
        <dbReference type="Pfam" id="PF00725"/>
    </source>
</evidence>
<dbReference type="Pfam" id="PF00725">
    <property type="entry name" value="3HCDH"/>
    <property type="match status" value="1"/>
</dbReference>
<dbReference type="Pfam" id="PF02737">
    <property type="entry name" value="3HCDH_N"/>
    <property type="match status" value="1"/>
</dbReference>
<dbReference type="InterPro" id="IPR013328">
    <property type="entry name" value="6PGD_dom2"/>
</dbReference>
<dbReference type="PANTHER" id="PTHR43561:SF3">
    <property type="entry name" value="HYDROXYACYL-COENZYME A DEHYDROGENASE, MITOCHONDRIAL"/>
    <property type="match status" value="1"/>
</dbReference>
<evidence type="ECO:0000256" key="10">
    <source>
        <dbReference type="ARBA" id="ARBA00049556"/>
    </source>
</evidence>
<evidence type="ECO:0000259" key="12">
    <source>
        <dbReference type="Pfam" id="PF02737"/>
    </source>
</evidence>
<keyword evidence="6" id="KW-0560">Oxidoreductase</keyword>
<dbReference type="InterPro" id="IPR052242">
    <property type="entry name" value="Mito_3-hydroxyacyl-CoA_DH"/>
</dbReference>
<dbReference type="SUPFAM" id="SSF48179">
    <property type="entry name" value="6-phosphogluconate dehydrogenase C-terminal domain-like"/>
    <property type="match status" value="1"/>
</dbReference>
<dbReference type="Gene3D" id="3.40.50.720">
    <property type="entry name" value="NAD(P)-binding Rossmann-like Domain"/>
    <property type="match status" value="1"/>
</dbReference>
<dbReference type="PANTHER" id="PTHR43561">
    <property type="match status" value="1"/>
</dbReference>
<evidence type="ECO:0000256" key="6">
    <source>
        <dbReference type="ARBA" id="ARBA00023002"/>
    </source>
</evidence>
<comment type="subcellular location">
    <subcellularLocation>
        <location evidence="1">Mitochondrion matrix</location>
    </subcellularLocation>
</comment>
<proteinExistence type="inferred from homology"/>
<sequence>MKGHDTALVDVSDEVLAKSKLAITKSLGRIQEKFSQDPKYGYLEGAEVFMSSALKRLTLTTDMKAFVESADIVIESIVENIDAKKKLFAEVDKVAAPKCIFASNTSSLPIAEIASATNRKDRFGGLHFFNPVPVMRLLEVITTSDLGSGTVSALVQFGEVLGKHCVICKDTPGFIVNRLLMPYLGEAVRMLERGDATAKEIDQAMEMGTGYPMGPFKLADYIGLDIVKLILDGWHKRFPENRIFQPITVLDKLVSTGKLGRKTGEGFYKY</sequence>